<dbReference type="Proteomes" id="UP001107558">
    <property type="component" value="Chromosome 2"/>
</dbReference>
<organism evidence="3 4">
    <name type="scientific">Polypedilum vanderplanki</name>
    <name type="common">Sleeping chironomid midge</name>
    <dbReference type="NCBI Taxonomy" id="319348"/>
    <lineage>
        <taxon>Eukaryota</taxon>
        <taxon>Metazoa</taxon>
        <taxon>Ecdysozoa</taxon>
        <taxon>Arthropoda</taxon>
        <taxon>Hexapoda</taxon>
        <taxon>Insecta</taxon>
        <taxon>Pterygota</taxon>
        <taxon>Neoptera</taxon>
        <taxon>Endopterygota</taxon>
        <taxon>Diptera</taxon>
        <taxon>Nematocera</taxon>
        <taxon>Chironomoidea</taxon>
        <taxon>Chironomidae</taxon>
        <taxon>Chironominae</taxon>
        <taxon>Polypedilum</taxon>
        <taxon>Polypedilum</taxon>
    </lineage>
</organism>
<proteinExistence type="predicted"/>
<comment type="caution">
    <text evidence="3">The sequence shown here is derived from an EMBL/GenBank/DDBJ whole genome shotgun (WGS) entry which is preliminary data.</text>
</comment>
<protein>
    <submittedName>
        <fullName evidence="3">Uncharacterized protein</fullName>
    </submittedName>
</protein>
<evidence type="ECO:0000313" key="3">
    <source>
        <dbReference type="EMBL" id="KAG5679259.1"/>
    </source>
</evidence>
<dbReference type="PANTHER" id="PTHR22455:SF10">
    <property type="entry name" value="CILIA- AND FLAGELLA-ASSOCIATED PROTEIN 91"/>
    <property type="match status" value="1"/>
</dbReference>
<evidence type="ECO:0000256" key="2">
    <source>
        <dbReference type="SAM" id="MobiDB-lite"/>
    </source>
</evidence>
<dbReference type="OrthoDB" id="567787at2759"/>
<dbReference type="InterPro" id="IPR026720">
    <property type="entry name" value="CFAP91"/>
</dbReference>
<feature type="compositionally biased region" description="Polar residues" evidence="2">
    <location>
        <begin position="494"/>
        <end position="505"/>
    </location>
</feature>
<reference evidence="3" key="1">
    <citation type="submission" date="2021-03" db="EMBL/GenBank/DDBJ databases">
        <title>Chromosome level genome of the anhydrobiotic midge Polypedilum vanderplanki.</title>
        <authorList>
            <person name="Yoshida Y."/>
            <person name="Kikawada T."/>
            <person name="Gusev O."/>
        </authorList>
    </citation>
    <scope>NUCLEOTIDE SEQUENCE</scope>
    <source>
        <strain evidence="3">NIAS01</strain>
        <tissue evidence="3">Whole body or cell culture</tissue>
    </source>
</reference>
<sequence>MRKLDLAQRKDQMRNKKDDPVVAHYDKKTEYSFPKIRLDAISKKRTQIEYSNELESRFTSLEQDNAVSEDVQRYLKPNKRELWLPKEQTKEIERGIWNENYLKRLHETLKNFRRKKYPKRRLPAKCVSYESPNISIEKTTPTLPSSLFDDHLDKDYQDNVLIQKTVKGRAIQSMLLRGMKKFHDVIEEAKETHSIAAVRKLFPKEFSQQIDNQEQILNEYKRIEEALKNDKKLQEELKKVESKDAGNLLNFLEKEFNRLQGEKRAHAMYLLAERERYRREAETLGKKDFDDQFKNDAITLYLENILLDGINRAVDDDSCEYIRKVARKLDKKASKTVTFHEAIEEFSNESNTEDVSDVYEIPDENVVVELLKDNMVPQIMDRIKNEQKIAHQKKLLMQAHIDLYFDEFEQIKFEEKQEICSSILDEIIQNATYEEEIEEISEFKPSRQNSAEAEALASQIVEQILNEIMENENFDISVSVTESSTSRDYDGDDSNVQSTSETESSTDYLAKEIVVGVLNDIIESGIVSTSEYTEETSDSY</sequence>
<dbReference type="AlphaFoldDB" id="A0A9J6CBZ8"/>
<feature type="coiled-coil region" evidence="1">
    <location>
        <begin position="210"/>
        <end position="243"/>
    </location>
</feature>
<feature type="region of interest" description="Disordered" evidence="2">
    <location>
        <begin position="482"/>
        <end position="505"/>
    </location>
</feature>
<keyword evidence="1" id="KW-0175">Coiled coil</keyword>
<dbReference type="PANTHER" id="PTHR22455">
    <property type="entry name" value="CILIA- AND FLAGELLA-ASSOCIATED PROTEIN 91"/>
    <property type="match status" value="1"/>
</dbReference>
<dbReference type="EMBL" id="JADBJN010000002">
    <property type="protein sequence ID" value="KAG5679259.1"/>
    <property type="molecule type" value="Genomic_DNA"/>
</dbReference>
<evidence type="ECO:0000256" key="1">
    <source>
        <dbReference type="SAM" id="Coils"/>
    </source>
</evidence>
<keyword evidence="4" id="KW-1185">Reference proteome</keyword>
<evidence type="ECO:0000313" key="4">
    <source>
        <dbReference type="Proteomes" id="UP001107558"/>
    </source>
</evidence>
<name>A0A9J6CBZ8_POLVA</name>
<accession>A0A9J6CBZ8</accession>
<gene>
    <name evidence="3" type="ORF">PVAND_008839</name>
</gene>